<evidence type="ECO:0000313" key="2">
    <source>
        <dbReference type="Proteomes" id="UP001373496"/>
    </source>
</evidence>
<evidence type="ECO:0008006" key="3">
    <source>
        <dbReference type="Google" id="ProtNLM"/>
    </source>
</evidence>
<proteinExistence type="predicted"/>
<dbReference type="Proteomes" id="UP001373496">
    <property type="component" value="Unassembled WGS sequence"/>
</dbReference>
<name>A0ABU8DZY3_9ACTN</name>
<sequence>MPDTVTMQLDAVAALAGQLTDLGAELATDGETTRADGARLGQALTGPVAEELAGTGAGWGQLVDALADRARTVATGLDQAVQSYRALDSLLTERVGAGLNAATAR</sequence>
<gene>
    <name evidence="1" type="ORF">UXQ13_00645</name>
</gene>
<dbReference type="EMBL" id="JBAPLV010000001">
    <property type="protein sequence ID" value="MEI4276963.1"/>
    <property type="molecule type" value="Genomic_DNA"/>
</dbReference>
<dbReference type="RefSeq" id="WP_225234399.1">
    <property type="nucleotide sequence ID" value="NZ_JBAPLV010000001.1"/>
</dbReference>
<protein>
    <recommendedName>
        <fullName evidence="3">Excreted virulence factor EspC, type VII ESX diderm</fullName>
    </recommendedName>
</protein>
<evidence type="ECO:0000313" key="1">
    <source>
        <dbReference type="EMBL" id="MEI4276963.1"/>
    </source>
</evidence>
<accession>A0ABU8DZY3</accession>
<organism evidence="1 2">
    <name type="scientific">Klenkia terrae</name>
    <dbReference type="NCBI Taxonomy" id="1052259"/>
    <lineage>
        <taxon>Bacteria</taxon>
        <taxon>Bacillati</taxon>
        <taxon>Actinomycetota</taxon>
        <taxon>Actinomycetes</taxon>
        <taxon>Geodermatophilales</taxon>
        <taxon>Geodermatophilaceae</taxon>
        <taxon>Klenkia</taxon>
    </lineage>
</organism>
<comment type="caution">
    <text evidence="1">The sequence shown here is derived from an EMBL/GenBank/DDBJ whole genome shotgun (WGS) entry which is preliminary data.</text>
</comment>
<reference evidence="1 2" key="1">
    <citation type="submission" date="2024-03" db="EMBL/GenBank/DDBJ databases">
        <title>Draft genome sequence of Klenkia terrae.</title>
        <authorList>
            <person name="Duangmal K."/>
            <person name="Chantavorakit T."/>
        </authorList>
    </citation>
    <scope>NUCLEOTIDE SEQUENCE [LARGE SCALE GENOMIC DNA]</scope>
    <source>
        <strain evidence="1 2">JCM 17786</strain>
    </source>
</reference>
<keyword evidence="2" id="KW-1185">Reference proteome</keyword>